<dbReference type="Proteomes" id="UP000178448">
    <property type="component" value="Unassembled WGS sequence"/>
</dbReference>
<name>A0A1F5YY04_9BACT</name>
<proteinExistence type="predicted"/>
<protein>
    <recommendedName>
        <fullName evidence="3">DUF5667 domain-containing protein</fullName>
    </recommendedName>
</protein>
<evidence type="ECO:0000313" key="1">
    <source>
        <dbReference type="EMBL" id="OGG05079.1"/>
    </source>
</evidence>
<gene>
    <name evidence="1" type="ORF">A2Z33_07410</name>
</gene>
<dbReference type="STRING" id="1798374.A2Z33_07410"/>
<evidence type="ECO:0008006" key="3">
    <source>
        <dbReference type="Google" id="ProtNLM"/>
    </source>
</evidence>
<reference evidence="1 2" key="1">
    <citation type="journal article" date="2016" name="Nat. Commun.">
        <title>Thousands of microbial genomes shed light on interconnected biogeochemical processes in an aquifer system.</title>
        <authorList>
            <person name="Anantharaman K."/>
            <person name="Brown C.T."/>
            <person name="Hug L.A."/>
            <person name="Sharon I."/>
            <person name="Castelle C.J."/>
            <person name="Probst A.J."/>
            <person name="Thomas B.C."/>
            <person name="Singh A."/>
            <person name="Wilkins M.J."/>
            <person name="Karaoz U."/>
            <person name="Brodie E.L."/>
            <person name="Williams K.H."/>
            <person name="Hubbard S.S."/>
            <person name="Banfield J.F."/>
        </authorList>
    </citation>
    <scope>NUCLEOTIDE SEQUENCE [LARGE SCALE GENOMIC DNA]</scope>
</reference>
<organism evidence="1 2">
    <name type="scientific">Candidatus Gottesmanbacteria bacterium RBG_16_52_11</name>
    <dbReference type="NCBI Taxonomy" id="1798374"/>
    <lineage>
        <taxon>Bacteria</taxon>
        <taxon>Candidatus Gottesmaniibacteriota</taxon>
    </lineage>
</organism>
<evidence type="ECO:0000313" key="2">
    <source>
        <dbReference type="Proteomes" id="UP000178448"/>
    </source>
</evidence>
<sequence>MRKVLPLLIFFLVIIAVPVIANEQAVLSEATKREVQFRRNRVAKAINSRFLEKARSRLERYNNFLGRVVSRRNALSQSGKDVTELDRFIATARTNYGITGDTISSAETALGKLDFAGNDVSELKDEIMAEYAKVKRSFTELHTSMAAVVAEIKAAALST</sequence>
<comment type="caution">
    <text evidence="1">The sequence shown here is derived from an EMBL/GenBank/DDBJ whole genome shotgun (WGS) entry which is preliminary data.</text>
</comment>
<dbReference type="AlphaFoldDB" id="A0A1F5YY04"/>
<accession>A0A1F5YY04</accession>
<dbReference type="EMBL" id="MFJD01000001">
    <property type="protein sequence ID" value="OGG05079.1"/>
    <property type="molecule type" value="Genomic_DNA"/>
</dbReference>